<dbReference type="RefSeq" id="WP_043709566.1">
    <property type="nucleotide sequence ID" value="NZ_CP012873.1"/>
</dbReference>
<dbReference type="STRING" id="137591.AO080_10555"/>
<dbReference type="SUPFAM" id="SSF103473">
    <property type="entry name" value="MFS general substrate transporter"/>
    <property type="match status" value="1"/>
</dbReference>
<dbReference type="EMBL" id="JWHU01000004">
    <property type="protein sequence ID" value="KIU22105.1"/>
    <property type="molecule type" value="Genomic_DNA"/>
</dbReference>
<sequence>MQESQSGLKLWLSMTAVGLFTFMSTLDGSIVNIALPVMSKEMNIPMNQATWTVSIYLIVISGLLALFGNLGDQLGKIKIFRIGTVVFTLGSVLAGIDLGLPFLLFARFVQAVGASMTMSNSFGITTTLAPQNLRGRAMSFIAAWVSLGSILGPALGGMLLQNLSWSYIFWINVPIGIIAIVAGAFLLPKSSKQGVKPEIDWWGAISLFLFVAILFLGFNIAQVQGFLAPVPVVTIIIAIIFFVLFVRHELHAEKPLLDLTIFKSKLFTISLITAFLVFATNFFINVLMPFYLENLRGLSTGTSGMYMLLWPVAMLVFSAVSGTLADKMDREYVTLFGLTVLAVVMFSWFFAGANTPMLVVGLLLAGSGFGMAFFQSPNNALIMSNAPQDKLGVAGSLNALARNLGMITGTTLVTSVLYAVMSAQLGTSVTTYPAKHPEAFVAGMHVAFAVAGILLVIAFIMTYYRVWMRRREKRA</sequence>
<comment type="caution">
    <text evidence="8">The sequence shown here is derived from an EMBL/GenBank/DDBJ whole genome shotgun (WGS) entry which is preliminary data.</text>
</comment>
<evidence type="ECO:0000256" key="4">
    <source>
        <dbReference type="ARBA" id="ARBA00022475"/>
    </source>
</evidence>
<evidence type="ECO:0000256" key="6">
    <source>
        <dbReference type="ARBA" id="ARBA00022989"/>
    </source>
</evidence>
<keyword evidence="7" id="KW-0472">Membrane</keyword>
<dbReference type="PRINTS" id="PR01036">
    <property type="entry name" value="TCRTETB"/>
</dbReference>
<name>A0A0D1LYG9_9LACO</name>
<dbReference type="PATRIC" id="fig|137591.25.peg.308"/>
<evidence type="ECO:0000256" key="7">
    <source>
        <dbReference type="ARBA" id="ARBA00023136"/>
    </source>
</evidence>
<dbReference type="PROSITE" id="PS50850">
    <property type="entry name" value="MFS"/>
    <property type="match status" value="1"/>
</dbReference>
<dbReference type="OrthoDB" id="102502at2"/>
<dbReference type="InterPro" id="IPR004638">
    <property type="entry name" value="EmrB-like"/>
</dbReference>
<keyword evidence="5" id="KW-0812">Transmembrane</keyword>
<organism evidence="8 9">
    <name type="scientific">Weissella cibaria</name>
    <dbReference type="NCBI Taxonomy" id="137591"/>
    <lineage>
        <taxon>Bacteria</taxon>
        <taxon>Bacillati</taxon>
        <taxon>Bacillota</taxon>
        <taxon>Bacilli</taxon>
        <taxon>Lactobacillales</taxon>
        <taxon>Lactobacillaceae</taxon>
        <taxon>Weissella</taxon>
    </lineage>
</organism>
<reference evidence="8" key="1">
    <citation type="journal article" date="2015" name="Microbiology (Mosc.)">
        <title>Genomics of the Weissella cibaria species with an examination of its metabolic traits.</title>
        <authorList>
            <person name="Lynch K.M."/>
            <person name="Lucid A."/>
            <person name="Arendt E.K."/>
            <person name="Sleator R.D."/>
            <person name="Lucey B."/>
            <person name="Coffey A."/>
        </authorList>
    </citation>
    <scope>NUCLEOTIDE SEQUENCE [LARGE SCALE GENOMIC DNA]</scope>
    <source>
        <strain evidence="8">MG1</strain>
    </source>
</reference>
<comment type="subcellular location">
    <subcellularLocation>
        <location evidence="1">Cell membrane</location>
        <topology evidence="1">Multi-pass membrane protein</topology>
    </subcellularLocation>
</comment>
<dbReference type="NCBIfam" id="TIGR00711">
    <property type="entry name" value="efflux_EmrB"/>
    <property type="match status" value="1"/>
</dbReference>
<proteinExistence type="inferred from homology"/>
<evidence type="ECO:0000256" key="5">
    <source>
        <dbReference type="ARBA" id="ARBA00022692"/>
    </source>
</evidence>
<comment type="similarity">
    <text evidence="2">Belongs to the major facilitator superfamily. EmrB family.</text>
</comment>
<dbReference type="eggNOG" id="COG2814">
    <property type="taxonomic scope" value="Bacteria"/>
</dbReference>
<dbReference type="GO" id="GO:0005886">
    <property type="term" value="C:plasma membrane"/>
    <property type="evidence" value="ECO:0007669"/>
    <property type="project" value="UniProtKB-SubCell"/>
</dbReference>
<dbReference type="Proteomes" id="UP000032287">
    <property type="component" value="Unassembled WGS sequence"/>
</dbReference>
<dbReference type="Pfam" id="PF07690">
    <property type="entry name" value="MFS_1"/>
    <property type="match status" value="1"/>
</dbReference>
<keyword evidence="3" id="KW-0813">Transport</keyword>
<keyword evidence="9" id="KW-1185">Reference proteome</keyword>
<gene>
    <name evidence="8" type="primary">qacA</name>
    <name evidence="8" type="ORF">QX99_00316</name>
</gene>
<evidence type="ECO:0000313" key="9">
    <source>
        <dbReference type="Proteomes" id="UP000032287"/>
    </source>
</evidence>
<keyword evidence="4" id="KW-1003">Cell membrane</keyword>
<dbReference type="AlphaFoldDB" id="A0A0D1LYG9"/>
<dbReference type="CDD" id="cd17321">
    <property type="entry name" value="MFS_MMR_MDR_like"/>
    <property type="match status" value="1"/>
</dbReference>
<dbReference type="Gene3D" id="1.20.1720.10">
    <property type="entry name" value="Multidrug resistance protein D"/>
    <property type="match status" value="1"/>
</dbReference>
<dbReference type="InterPro" id="IPR036259">
    <property type="entry name" value="MFS_trans_sf"/>
</dbReference>
<dbReference type="PANTHER" id="PTHR42718">
    <property type="entry name" value="MAJOR FACILITATOR SUPERFAMILY MULTIDRUG TRANSPORTER MFSC"/>
    <property type="match status" value="1"/>
</dbReference>
<dbReference type="KEGG" id="wcb:AO080_10555"/>
<evidence type="ECO:0000313" key="8">
    <source>
        <dbReference type="EMBL" id="KIU22105.1"/>
    </source>
</evidence>
<protein>
    <submittedName>
        <fullName evidence="8">QacA protein</fullName>
    </submittedName>
</protein>
<dbReference type="InterPro" id="IPR011701">
    <property type="entry name" value="MFS"/>
</dbReference>
<evidence type="ECO:0000256" key="3">
    <source>
        <dbReference type="ARBA" id="ARBA00022448"/>
    </source>
</evidence>
<evidence type="ECO:0000256" key="1">
    <source>
        <dbReference type="ARBA" id="ARBA00004651"/>
    </source>
</evidence>
<dbReference type="PANTHER" id="PTHR42718:SF9">
    <property type="entry name" value="MAJOR FACILITATOR SUPERFAMILY MULTIDRUG TRANSPORTER MFSC"/>
    <property type="match status" value="1"/>
</dbReference>
<evidence type="ECO:0000256" key="2">
    <source>
        <dbReference type="ARBA" id="ARBA00008537"/>
    </source>
</evidence>
<dbReference type="GO" id="GO:0022857">
    <property type="term" value="F:transmembrane transporter activity"/>
    <property type="evidence" value="ECO:0007669"/>
    <property type="project" value="InterPro"/>
</dbReference>
<accession>A0A0D1LYG9</accession>
<dbReference type="Gene3D" id="1.20.1250.20">
    <property type="entry name" value="MFS general substrate transporter like domains"/>
    <property type="match status" value="1"/>
</dbReference>
<keyword evidence="6" id="KW-1133">Transmembrane helix</keyword>
<dbReference type="InterPro" id="IPR020846">
    <property type="entry name" value="MFS_dom"/>
</dbReference>